<reference evidence="10 11" key="1">
    <citation type="journal article" date="2018" name="Front. Microbiol.">
        <title>Description and Comparative Genomics of Macrococcus caseolyticus subsp. hominis subsp. nov., Macrococcus goetzii sp. nov., Macrococcus epidermidis sp. nov., and Macrococcus bohemicus sp. nov., Novel Macrococci From Human Clinical Material With Virulence Potential and Suspected Uptake of Foreign DNA by Natural Transformation.</title>
        <authorList>
            <person name="Maslanova I."/>
            <person name="Wertheimer Z."/>
            <person name="Sedlacek I."/>
            <person name="Svec P."/>
            <person name="Indrakova A."/>
            <person name="Kovarovic V."/>
            <person name="Schumann P."/>
            <person name="Sproer C."/>
            <person name="Kralova S."/>
            <person name="Sedo O."/>
            <person name="Kristofova L."/>
            <person name="Vrbovska V."/>
            <person name="Fuzik T."/>
            <person name="Petras P."/>
            <person name="Zdrahal Z."/>
            <person name="Ruzickova V."/>
            <person name="Doskar J."/>
            <person name="Pantucek R."/>
        </authorList>
    </citation>
    <scope>NUCLEOTIDE SEQUENCE [LARGE SCALE GENOMIC DNA]</scope>
    <source>
        <strain evidence="10 11">03/115</strain>
        <plasmid evidence="10">pZKMB2</plasmid>
    </source>
</reference>
<dbReference type="Pfam" id="PF17998">
    <property type="entry name" value="AgI_II_C2"/>
    <property type="match status" value="4"/>
</dbReference>
<evidence type="ECO:0000259" key="9">
    <source>
        <dbReference type="PROSITE" id="PS50847"/>
    </source>
</evidence>
<protein>
    <recommendedName>
        <fullName evidence="9">Gram-positive cocci surface proteins LPxTG domain-containing protein</fullName>
    </recommendedName>
</protein>
<keyword evidence="7" id="KW-0812">Transmembrane</keyword>
<sequence length="1141" mass="125489">MKKNKTNNKVNTSKVTKLIIASGILAVPLMPNTAHGATQTILDAPNASLPTATDKAGAKYEFIAQFNPELTKVEEFGGKWEAFTINGNDSKYTTIINPTDTQKGNIGVKYTNVGIFNGKQIDLKITITDWKHSYANDTGRISFGNNEIAFLHRGYENVDYKLQYLDHETQQPVKVDGFMTVKDIDENQKLTFDSQTMQSIDQIYVPTKDTKVLYKANSDGSADFYSELYGNDGDTWHFDPKDPNELRGDFTFMYSGTDTLNISWGWQYTDEEKKANAEKTPDIKDWAEDSYLGAYLNYSALKPVATEILKPTKLVSDADEKQKNSTTLNAMNESLIYEVTHTVPLETEEFYYESYEIKDTLNNVLQLNGDVKVVNELNKDVTSQFTITTSGQNINAEAKGDFVLSDAFYNHTYKLVIPAKVKAGADLSTILKDGVYTVPNTAKVTVDGKDVSSNAVDSKLTPTKNLIDKGIVSGDKLVDSMNVKRNTEYKYNVDLTVSNDPMIKSLALKDDLVDELDYVSAKVLDSTGKDITAEGTLTTDATTELVTWTAKDPSKYIGKKLKLEITSKVKAGADLSKYKQADGTFVLPNTASAIINGGTPINSDTVKVIVPQDPTFKIGDTVWNDIDKDNVVDATEKGIPNAKVEVKDSTGKVIKTTTTNADGKYSVVDLPKGEYTVTFTPPTGYTPVDKAKLTQTITLDKDNLDVDLGLIVPVVPPAPKDPTKTVVDKSVLDANEKEVDATEVKKATDYKYRVNTTITDKKDIKSLEIQDDLEDVLEVKTAKVLDMDGKDITAEGTLTIDKEKEIISWKAKEPAKYAGQKLVLEVVAQVKKDADLSKYTDKDGNIVIPNTANVIVDGTTTPSDKVDVTVPKDPSKTVIKKTVSESTLELGQPYNYTVETTITDDKNVKEVTLIDDLEDVLEAKTAKVLDKDGKDITAEGILTIDEEKEIITWKAKDGSKYVGQKLTLAIDTFIKKDADLSKYTSEDGKVVIPNTAKTIVGIDKDGKIVEEEIESNKVDVTTTPKVEEPTTEEPTTEEPTTETPTTETPTTETPTTETPTTETPTTETPTTETPTTEKSESNNTDIVTSESPKSDEIKKPSNSILPDTGNESLNYLLYAGVPILLIGAVGYMVYRRKSEEL</sequence>
<evidence type="ECO:0000256" key="2">
    <source>
        <dbReference type="ARBA" id="ARBA00022512"/>
    </source>
</evidence>
<organism evidence="10 11">
    <name type="scientific">Macrococcoides bohemicum</name>
    <dbReference type="NCBI Taxonomy" id="1903056"/>
    <lineage>
        <taxon>Bacteria</taxon>
        <taxon>Bacillati</taxon>
        <taxon>Bacillota</taxon>
        <taxon>Bacilli</taxon>
        <taxon>Bacillales</taxon>
        <taxon>Staphylococcaceae</taxon>
        <taxon>Macrococcoides</taxon>
    </lineage>
</organism>
<gene>
    <name evidence="10" type="ORF">BHX94_12400</name>
</gene>
<feature type="chain" id="PRO_5016304411" description="Gram-positive cocci surface proteins LPxTG domain-containing protein" evidence="8">
    <location>
        <begin position="37"/>
        <end position="1141"/>
    </location>
</feature>
<keyword evidence="7" id="KW-0472">Membrane</keyword>
<keyword evidence="3" id="KW-0964">Secreted</keyword>
<feature type="transmembrane region" description="Helical" evidence="7">
    <location>
        <begin position="1115"/>
        <end position="1134"/>
    </location>
</feature>
<dbReference type="InterPro" id="IPR051417">
    <property type="entry name" value="SDr/BOS_complex"/>
</dbReference>
<dbReference type="SUPFAM" id="SSF117074">
    <property type="entry name" value="Hypothetical protein PA1324"/>
    <property type="match status" value="1"/>
</dbReference>
<evidence type="ECO:0000256" key="5">
    <source>
        <dbReference type="ARBA" id="ARBA00023088"/>
    </source>
</evidence>
<feature type="compositionally biased region" description="Polar residues" evidence="6">
    <location>
        <begin position="1081"/>
        <end position="1091"/>
    </location>
</feature>
<comment type="subcellular location">
    <subcellularLocation>
        <location evidence="1">Secreted</location>
        <location evidence="1">Cell wall</location>
        <topology evidence="1">Peptidoglycan-anchor</topology>
    </subcellularLocation>
</comment>
<dbReference type="PANTHER" id="PTHR23303">
    <property type="entry name" value="CARBOXYPEPTIDASE REGULATORY REGION-CONTAINING"/>
    <property type="match status" value="1"/>
</dbReference>
<evidence type="ECO:0000313" key="10">
    <source>
        <dbReference type="EMBL" id="RAK47652.1"/>
    </source>
</evidence>
<feature type="region of interest" description="Disordered" evidence="6">
    <location>
        <begin position="1013"/>
        <end position="1108"/>
    </location>
</feature>
<keyword evidence="5" id="KW-0572">Peptidoglycan-anchor</keyword>
<dbReference type="InterPro" id="IPR013783">
    <property type="entry name" value="Ig-like_fold"/>
</dbReference>
<dbReference type="PROSITE" id="PS50847">
    <property type="entry name" value="GRAM_POS_ANCHORING"/>
    <property type="match status" value="1"/>
</dbReference>
<evidence type="ECO:0000256" key="3">
    <source>
        <dbReference type="ARBA" id="ARBA00022525"/>
    </source>
</evidence>
<dbReference type="EMBL" id="PZJG01000031">
    <property type="protein sequence ID" value="RAK47652.1"/>
    <property type="molecule type" value="Genomic_DNA"/>
</dbReference>
<dbReference type="AlphaFoldDB" id="A0A327ZZJ6"/>
<dbReference type="InterPro" id="IPR019931">
    <property type="entry name" value="LPXTG_anchor"/>
</dbReference>
<dbReference type="NCBIfam" id="TIGR04226">
    <property type="entry name" value="RrgB_K2N_iso_D2"/>
    <property type="match status" value="4"/>
</dbReference>
<dbReference type="InterPro" id="IPR026345">
    <property type="entry name" value="Adh_isopep-form_adh_dom"/>
</dbReference>
<dbReference type="Proteomes" id="UP000249579">
    <property type="component" value="Plasmid pZKMB2"/>
</dbReference>
<name>A0A327ZZJ6_9STAP</name>
<dbReference type="RefSeq" id="WP_111744451.1">
    <property type="nucleotide sequence ID" value="NZ_CM009973.1"/>
</dbReference>
<evidence type="ECO:0000256" key="1">
    <source>
        <dbReference type="ARBA" id="ARBA00004168"/>
    </source>
</evidence>
<feature type="signal peptide" evidence="8">
    <location>
        <begin position="1"/>
        <end position="36"/>
    </location>
</feature>
<feature type="compositionally biased region" description="Low complexity" evidence="6">
    <location>
        <begin position="1041"/>
        <end position="1074"/>
    </location>
</feature>
<evidence type="ECO:0000256" key="4">
    <source>
        <dbReference type="ARBA" id="ARBA00022729"/>
    </source>
</evidence>
<evidence type="ECO:0000313" key="11">
    <source>
        <dbReference type="Proteomes" id="UP000249579"/>
    </source>
</evidence>
<dbReference type="OrthoDB" id="2367507at2"/>
<keyword evidence="4 8" id="KW-0732">Signal</keyword>
<comment type="caution">
    <text evidence="10">The sequence shown here is derived from an EMBL/GenBank/DDBJ whole genome shotgun (WGS) entry which is preliminary data.</text>
</comment>
<dbReference type="Gene3D" id="2.60.40.740">
    <property type="match status" value="4"/>
</dbReference>
<dbReference type="InterPro" id="IPR026466">
    <property type="entry name" value="Fim_isopep_form_D2_dom"/>
</dbReference>
<dbReference type="InterPro" id="IPR033764">
    <property type="entry name" value="Sdr_B"/>
</dbReference>
<accession>A0A327ZZJ6</accession>
<evidence type="ECO:0000256" key="8">
    <source>
        <dbReference type="SAM" id="SignalP"/>
    </source>
</evidence>
<dbReference type="Gene3D" id="2.60.40.10">
    <property type="entry name" value="Immunoglobulins"/>
    <property type="match status" value="1"/>
</dbReference>
<evidence type="ECO:0000256" key="6">
    <source>
        <dbReference type="SAM" id="MobiDB-lite"/>
    </source>
</evidence>
<proteinExistence type="predicted"/>
<dbReference type="NCBIfam" id="TIGR01167">
    <property type="entry name" value="LPXTG_anchor"/>
    <property type="match status" value="1"/>
</dbReference>
<evidence type="ECO:0000256" key="7">
    <source>
        <dbReference type="SAM" id="Phobius"/>
    </source>
</evidence>
<keyword evidence="7" id="KW-1133">Transmembrane helix</keyword>
<dbReference type="Pfam" id="PF17210">
    <property type="entry name" value="SdrD_B"/>
    <property type="match status" value="1"/>
</dbReference>
<feature type="compositionally biased region" description="Acidic residues" evidence="6">
    <location>
        <begin position="1029"/>
        <end position="1040"/>
    </location>
</feature>
<keyword evidence="2" id="KW-0134">Cell wall</keyword>
<geneLocation type="plasmid" evidence="11">
    <name>pzkmb2</name>
</geneLocation>
<keyword evidence="10" id="KW-0614">Plasmid</keyword>
<feature type="domain" description="Gram-positive cocci surface proteins LPxTG" evidence="9">
    <location>
        <begin position="1105"/>
        <end position="1141"/>
    </location>
</feature>